<keyword evidence="4 5" id="KW-0472">Membrane</keyword>
<evidence type="ECO:0000256" key="1">
    <source>
        <dbReference type="ARBA" id="ARBA00004370"/>
    </source>
</evidence>
<keyword evidence="3 5" id="KW-1133">Transmembrane helix</keyword>
<protein>
    <recommendedName>
        <fullName evidence="6">Fatty acid hydroxylase domain-containing protein</fullName>
    </recommendedName>
</protein>
<evidence type="ECO:0000256" key="4">
    <source>
        <dbReference type="ARBA" id="ARBA00023136"/>
    </source>
</evidence>
<dbReference type="EMBL" id="LNCU01000106">
    <property type="protein sequence ID" value="KWV48699.1"/>
    <property type="molecule type" value="Genomic_DNA"/>
</dbReference>
<gene>
    <name evidence="7" type="ORF">AS156_16870</name>
</gene>
<dbReference type="GO" id="GO:0016020">
    <property type="term" value="C:membrane"/>
    <property type="evidence" value="ECO:0007669"/>
    <property type="project" value="UniProtKB-SubCell"/>
</dbReference>
<feature type="transmembrane region" description="Helical" evidence="5">
    <location>
        <begin position="53"/>
        <end position="76"/>
    </location>
</feature>
<evidence type="ECO:0000259" key="6">
    <source>
        <dbReference type="Pfam" id="PF04116"/>
    </source>
</evidence>
<dbReference type="GO" id="GO:0008610">
    <property type="term" value="P:lipid biosynthetic process"/>
    <property type="evidence" value="ECO:0007669"/>
    <property type="project" value="InterPro"/>
</dbReference>
<sequence length="307" mass="34338">MDNIVNPITFVFDAWLGLVADPGKQFIFAALLLLLAAHMGWRSSWTQRAVDAVESVTATLAIFLINVLAAPAVWLLSEQLKALYALLGIPSVPGSVWAGLPVWLLSFIAILAQDFANYWNHRAMHLKWLWPVHAIHHSDPVVNGLTTYRIHALETLVMWGSYTIMLTWLGFPADAIGIGALFLTLHNVYVHINVDWGHGPLRMLIASPRFHRWHHADVPEAHGKNLANVFPFFDWMFGTYRVPGPCDVPVGATGIPRNDVVKLTLWPLLEWARMTMPWVEAIRARTVGWPARGTGLAKTMPLDIKAD</sequence>
<dbReference type="Pfam" id="PF04116">
    <property type="entry name" value="FA_hydroxylase"/>
    <property type="match status" value="1"/>
</dbReference>
<dbReference type="GO" id="GO:0016491">
    <property type="term" value="F:oxidoreductase activity"/>
    <property type="evidence" value="ECO:0007669"/>
    <property type="project" value="InterPro"/>
</dbReference>
<accession>A0A109JH08</accession>
<keyword evidence="2 5" id="KW-0812">Transmembrane</keyword>
<organism evidence="7 8">
    <name type="scientific">Bradyrhizobium macuxiense</name>
    <dbReference type="NCBI Taxonomy" id="1755647"/>
    <lineage>
        <taxon>Bacteria</taxon>
        <taxon>Pseudomonadati</taxon>
        <taxon>Pseudomonadota</taxon>
        <taxon>Alphaproteobacteria</taxon>
        <taxon>Hyphomicrobiales</taxon>
        <taxon>Nitrobacteraceae</taxon>
        <taxon>Bradyrhizobium</taxon>
    </lineage>
</organism>
<evidence type="ECO:0000256" key="3">
    <source>
        <dbReference type="ARBA" id="ARBA00022989"/>
    </source>
</evidence>
<name>A0A109JH08_9BRAD</name>
<reference evidence="7 8" key="1">
    <citation type="submission" date="2015-11" db="EMBL/GenBank/DDBJ databases">
        <title>Draft Genome Sequence of the Strain BR 10303 (Bradyrhizobium sp.) isolated from nodules of Centrolobium paraense.</title>
        <authorList>
            <person name="Zelli J.E."/>
            <person name="Simoes-Araujo J.L."/>
            <person name="Barauna A.C."/>
            <person name="Silva K."/>
        </authorList>
    </citation>
    <scope>NUCLEOTIDE SEQUENCE [LARGE SCALE GENOMIC DNA]</scope>
    <source>
        <strain evidence="7 8">BR 10303</strain>
    </source>
</reference>
<feature type="transmembrane region" description="Helical" evidence="5">
    <location>
        <begin position="25"/>
        <end position="41"/>
    </location>
</feature>
<comment type="subcellular location">
    <subcellularLocation>
        <location evidence="1">Membrane</location>
    </subcellularLocation>
</comment>
<keyword evidence="8" id="KW-1185">Reference proteome</keyword>
<dbReference type="OrthoDB" id="9770329at2"/>
<dbReference type="GO" id="GO:0005506">
    <property type="term" value="F:iron ion binding"/>
    <property type="evidence" value="ECO:0007669"/>
    <property type="project" value="InterPro"/>
</dbReference>
<dbReference type="InterPro" id="IPR006694">
    <property type="entry name" value="Fatty_acid_hydroxylase"/>
</dbReference>
<evidence type="ECO:0000256" key="5">
    <source>
        <dbReference type="SAM" id="Phobius"/>
    </source>
</evidence>
<evidence type="ECO:0000256" key="2">
    <source>
        <dbReference type="ARBA" id="ARBA00022692"/>
    </source>
</evidence>
<evidence type="ECO:0000313" key="8">
    <source>
        <dbReference type="Proteomes" id="UP000057737"/>
    </source>
</evidence>
<comment type="caution">
    <text evidence="7">The sequence shown here is derived from an EMBL/GenBank/DDBJ whole genome shotgun (WGS) entry which is preliminary data.</text>
</comment>
<proteinExistence type="predicted"/>
<dbReference type="Proteomes" id="UP000057737">
    <property type="component" value="Unassembled WGS sequence"/>
</dbReference>
<dbReference type="InterPro" id="IPR050307">
    <property type="entry name" value="Sterol_Desaturase_Related"/>
</dbReference>
<feature type="domain" description="Fatty acid hydroxylase" evidence="6">
    <location>
        <begin position="108"/>
        <end position="239"/>
    </location>
</feature>
<evidence type="ECO:0000313" key="7">
    <source>
        <dbReference type="EMBL" id="KWV48699.1"/>
    </source>
</evidence>
<feature type="transmembrane region" description="Helical" evidence="5">
    <location>
        <begin position="96"/>
        <end position="119"/>
    </location>
</feature>
<dbReference type="PANTHER" id="PTHR11863">
    <property type="entry name" value="STEROL DESATURASE"/>
    <property type="match status" value="1"/>
</dbReference>
<dbReference type="AlphaFoldDB" id="A0A109JH08"/>
<dbReference type="RefSeq" id="WP_066512949.1">
    <property type="nucleotide sequence ID" value="NZ_LNCU01000106.1"/>
</dbReference>